<evidence type="ECO:0000313" key="10">
    <source>
        <dbReference type="Proteomes" id="UP000657006"/>
    </source>
</evidence>
<evidence type="ECO:0000259" key="7">
    <source>
        <dbReference type="PROSITE" id="PS01124"/>
    </source>
</evidence>
<comment type="function">
    <text evidence="5">May play the central regulatory role in sporulation. It may be an element of the effector pathway responsible for the activation of sporulation genes in response to nutritional stress. Spo0A may act in concert with spo0H (a sigma factor) to control the expression of some genes that are critical to the sporulation process.</text>
</comment>
<keyword evidence="6" id="KW-0597">Phosphoprotein</keyword>
<feature type="domain" description="HTH araC/xylS-type" evidence="7">
    <location>
        <begin position="407"/>
        <end position="505"/>
    </location>
</feature>
<dbReference type="SUPFAM" id="SSF52172">
    <property type="entry name" value="CheY-like"/>
    <property type="match status" value="1"/>
</dbReference>
<evidence type="ECO:0000256" key="6">
    <source>
        <dbReference type="PROSITE-ProRule" id="PRU00169"/>
    </source>
</evidence>
<dbReference type="InterPro" id="IPR011006">
    <property type="entry name" value="CheY-like_superfamily"/>
</dbReference>
<evidence type="ECO:0000256" key="5">
    <source>
        <dbReference type="ARBA" id="ARBA00024867"/>
    </source>
</evidence>
<keyword evidence="4" id="KW-0804">Transcription</keyword>
<dbReference type="PRINTS" id="PR00032">
    <property type="entry name" value="HTHARAC"/>
</dbReference>
<dbReference type="GO" id="GO:0000160">
    <property type="term" value="P:phosphorelay signal transduction system"/>
    <property type="evidence" value="ECO:0007669"/>
    <property type="project" value="InterPro"/>
</dbReference>
<dbReference type="Gene3D" id="1.10.10.60">
    <property type="entry name" value="Homeodomain-like"/>
    <property type="match status" value="2"/>
</dbReference>
<evidence type="ECO:0000256" key="1">
    <source>
        <dbReference type="ARBA" id="ARBA00018672"/>
    </source>
</evidence>
<evidence type="ECO:0000256" key="2">
    <source>
        <dbReference type="ARBA" id="ARBA00023015"/>
    </source>
</evidence>
<dbReference type="SMART" id="SM00342">
    <property type="entry name" value="HTH_ARAC"/>
    <property type="match status" value="1"/>
</dbReference>
<keyword evidence="3" id="KW-0238">DNA-binding</keyword>
<sequence length="509" mass="57545">MYSILLVDDETAVLDKLSHSIAWEEFGFERVDKAVSGFQALDMLATHPYDILITDIKMPGMDGITLLRNVRRLYSRVRCILLTAFDDFAYVRDALRLGADNYLLKPINNAELASSLTTSLENLTRSQEDTVAAMGTIPDSETYRHNVLGRWLYGELSGYELSEHAKMADINVFCHYYCTLIVKPLNRSSSFSKSVQKIAKLLQESFDEVYEMMELPNHHIFILGDQDINVETVQKLLFSLFPVNSPPSVFIAIGSVVSQNSDLPVSFKRADRIAQSSMLFAPDQVVVTGAEPATQIPVIDLSPYLSAPSDEDADAMLPALLDDLLQHTGSPLYTGKALISEVLLNVSRYLEKELPATDEIRPFIEESFSNVESSTTQTELRRQLIEILQHARGYLTKKQQNYSPIIKRTLQYIEAHYASPLSLKQISQIFSVNAAYLGYLFKHETQLYFFEYVNLYRIKQAEQLLLSTGQTIAVIASKVGFSDANYFNQCFKKSYGMTPSKYRQLNKQS</sequence>
<dbReference type="InterPro" id="IPR018062">
    <property type="entry name" value="HTH_AraC-typ_CS"/>
</dbReference>
<gene>
    <name evidence="9" type="ORF">H8730_16425</name>
</gene>
<dbReference type="InterPro" id="IPR001789">
    <property type="entry name" value="Sig_transdc_resp-reg_receiver"/>
</dbReference>
<evidence type="ECO:0000256" key="3">
    <source>
        <dbReference type="ARBA" id="ARBA00023125"/>
    </source>
</evidence>
<evidence type="ECO:0000259" key="8">
    <source>
        <dbReference type="PROSITE" id="PS50110"/>
    </source>
</evidence>
<keyword evidence="2" id="KW-0805">Transcription regulation</keyword>
<dbReference type="Gene3D" id="3.40.50.2300">
    <property type="match status" value="1"/>
</dbReference>
<protein>
    <recommendedName>
        <fullName evidence="1">Stage 0 sporulation protein A homolog</fullName>
    </recommendedName>
</protein>
<feature type="modified residue" description="4-aspartylphosphate" evidence="6">
    <location>
        <position position="55"/>
    </location>
</feature>
<keyword evidence="10" id="KW-1185">Reference proteome</keyword>
<dbReference type="GO" id="GO:0003700">
    <property type="term" value="F:DNA-binding transcription factor activity"/>
    <property type="evidence" value="ECO:0007669"/>
    <property type="project" value="InterPro"/>
</dbReference>
<dbReference type="Pfam" id="PF12833">
    <property type="entry name" value="HTH_18"/>
    <property type="match status" value="1"/>
</dbReference>
<dbReference type="CDD" id="cd17536">
    <property type="entry name" value="REC_YesN-like"/>
    <property type="match status" value="1"/>
</dbReference>
<feature type="domain" description="Response regulatory" evidence="8">
    <location>
        <begin position="3"/>
        <end position="120"/>
    </location>
</feature>
<dbReference type="PROSITE" id="PS50110">
    <property type="entry name" value="RESPONSE_REGULATORY"/>
    <property type="match status" value="1"/>
</dbReference>
<accession>A0A926DW18</accession>
<name>A0A926DW18_9FIRM</name>
<dbReference type="PANTHER" id="PTHR43280:SF28">
    <property type="entry name" value="HTH-TYPE TRANSCRIPTIONAL ACTIVATOR RHAS"/>
    <property type="match status" value="1"/>
</dbReference>
<dbReference type="PANTHER" id="PTHR43280">
    <property type="entry name" value="ARAC-FAMILY TRANSCRIPTIONAL REGULATOR"/>
    <property type="match status" value="1"/>
</dbReference>
<organism evidence="9 10">
    <name type="scientific">Bianquea renquensis</name>
    <dbReference type="NCBI Taxonomy" id="2763661"/>
    <lineage>
        <taxon>Bacteria</taxon>
        <taxon>Bacillati</taxon>
        <taxon>Bacillota</taxon>
        <taxon>Clostridia</taxon>
        <taxon>Eubacteriales</taxon>
        <taxon>Bianqueaceae</taxon>
        <taxon>Bianquea</taxon>
    </lineage>
</organism>
<dbReference type="GO" id="GO:0043565">
    <property type="term" value="F:sequence-specific DNA binding"/>
    <property type="evidence" value="ECO:0007669"/>
    <property type="project" value="InterPro"/>
</dbReference>
<dbReference type="Pfam" id="PF00072">
    <property type="entry name" value="Response_reg"/>
    <property type="match status" value="1"/>
</dbReference>
<dbReference type="SUPFAM" id="SSF46689">
    <property type="entry name" value="Homeodomain-like"/>
    <property type="match status" value="2"/>
</dbReference>
<dbReference type="PROSITE" id="PS01124">
    <property type="entry name" value="HTH_ARAC_FAMILY_2"/>
    <property type="match status" value="1"/>
</dbReference>
<dbReference type="EMBL" id="JACRSQ010000047">
    <property type="protein sequence ID" value="MBC8545126.1"/>
    <property type="molecule type" value="Genomic_DNA"/>
</dbReference>
<comment type="caution">
    <text evidence="9">The sequence shown here is derived from an EMBL/GenBank/DDBJ whole genome shotgun (WGS) entry which is preliminary data.</text>
</comment>
<dbReference type="RefSeq" id="WP_177714698.1">
    <property type="nucleotide sequence ID" value="NZ_JACRSQ010000047.1"/>
</dbReference>
<dbReference type="SMART" id="SM00448">
    <property type="entry name" value="REC"/>
    <property type="match status" value="1"/>
</dbReference>
<proteinExistence type="predicted"/>
<dbReference type="Proteomes" id="UP000657006">
    <property type="component" value="Unassembled WGS sequence"/>
</dbReference>
<dbReference type="AlphaFoldDB" id="A0A926DW18"/>
<dbReference type="InterPro" id="IPR020449">
    <property type="entry name" value="Tscrpt_reg_AraC-type_HTH"/>
</dbReference>
<dbReference type="InterPro" id="IPR018060">
    <property type="entry name" value="HTH_AraC"/>
</dbReference>
<dbReference type="InterPro" id="IPR009057">
    <property type="entry name" value="Homeodomain-like_sf"/>
</dbReference>
<evidence type="ECO:0000256" key="4">
    <source>
        <dbReference type="ARBA" id="ARBA00023163"/>
    </source>
</evidence>
<evidence type="ECO:0000313" key="9">
    <source>
        <dbReference type="EMBL" id="MBC8545126.1"/>
    </source>
</evidence>
<dbReference type="PROSITE" id="PS00041">
    <property type="entry name" value="HTH_ARAC_FAMILY_1"/>
    <property type="match status" value="1"/>
</dbReference>
<reference evidence="9" key="1">
    <citation type="submission" date="2020-08" db="EMBL/GenBank/DDBJ databases">
        <title>Genome public.</title>
        <authorList>
            <person name="Liu C."/>
            <person name="Sun Q."/>
        </authorList>
    </citation>
    <scope>NUCLEOTIDE SEQUENCE</scope>
    <source>
        <strain evidence="9">NSJ-32</strain>
    </source>
</reference>